<keyword evidence="1" id="KW-0472">Membrane</keyword>
<proteinExistence type="predicted"/>
<name>A0A6A6QL54_9PEZI</name>
<feature type="transmembrane region" description="Helical" evidence="1">
    <location>
        <begin position="69"/>
        <end position="91"/>
    </location>
</feature>
<dbReference type="EMBL" id="MU004193">
    <property type="protein sequence ID" value="KAF2492804.1"/>
    <property type="molecule type" value="Genomic_DNA"/>
</dbReference>
<reference evidence="2" key="1">
    <citation type="journal article" date="2020" name="Stud. Mycol.">
        <title>101 Dothideomycetes genomes: a test case for predicting lifestyles and emergence of pathogens.</title>
        <authorList>
            <person name="Haridas S."/>
            <person name="Albert R."/>
            <person name="Binder M."/>
            <person name="Bloem J."/>
            <person name="Labutti K."/>
            <person name="Salamov A."/>
            <person name="Andreopoulos B."/>
            <person name="Baker S."/>
            <person name="Barry K."/>
            <person name="Bills G."/>
            <person name="Bluhm B."/>
            <person name="Cannon C."/>
            <person name="Castanera R."/>
            <person name="Culley D."/>
            <person name="Daum C."/>
            <person name="Ezra D."/>
            <person name="Gonzalez J."/>
            <person name="Henrissat B."/>
            <person name="Kuo A."/>
            <person name="Liang C."/>
            <person name="Lipzen A."/>
            <person name="Lutzoni F."/>
            <person name="Magnuson J."/>
            <person name="Mondo S."/>
            <person name="Nolan M."/>
            <person name="Ohm R."/>
            <person name="Pangilinan J."/>
            <person name="Park H.-J."/>
            <person name="Ramirez L."/>
            <person name="Alfaro M."/>
            <person name="Sun H."/>
            <person name="Tritt A."/>
            <person name="Yoshinaga Y."/>
            <person name="Zwiers L.-H."/>
            <person name="Turgeon B."/>
            <person name="Goodwin S."/>
            <person name="Spatafora J."/>
            <person name="Crous P."/>
            <person name="Grigoriev I."/>
        </authorList>
    </citation>
    <scope>NUCLEOTIDE SEQUENCE</scope>
    <source>
        <strain evidence="2">CBS 269.34</strain>
    </source>
</reference>
<keyword evidence="1" id="KW-0812">Transmembrane</keyword>
<keyword evidence="3" id="KW-1185">Reference proteome</keyword>
<organism evidence="2 3">
    <name type="scientific">Lophium mytilinum</name>
    <dbReference type="NCBI Taxonomy" id="390894"/>
    <lineage>
        <taxon>Eukaryota</taxon>
        <taxon>Fungi</taxon>
        <taxon>Dikarya</taxon>
        <taxon>Ascomycota</taxon>
        <taxon>Pezizomycotina</taxon>
        <taxon>Dothideomycetes</taxon>
        <taxon>Pleosporomycetidae</taxon>
        <taxon>Mytilinidiales</taxon>
        <taxon>Mytilinidiaceae</taxon>
        <taxon>Lophium</taxon>
    </lineage>
</organism>
<dbReference type="Proteomes" id="UP000799750">
    <property type="component" value="Unassembled WGS sequence"/>
</dbReference>
<dbReference type="AlphaFoldDB" id="A0A6A6QL54"/>
<protein>
    <submittedName>
        <fullName evidence="2">Uncharacterized protein</fullName>
    </submittedName>
</protein>
<evidence type="ECO:0000313" key="3">
    <source>
        <dbReference type="Proteomes" id="UP000799750"/>
    </source>
</evidence>
<evidence type="ECO:0000313" key="2">
    <source>
        <dbReference type="EMBL" id="KAF2492804.1"/>
    </source>
</evidence>
<sequence length="112" mass="12945">MRVLAEIQPTPHICIMYLIVLRLSSLLTVTFVQDSFFLLFIDLILRFIFEELFLLISQAAMKLDTSLAIIFGTVTILQVLGALVKVVMRFFRRRRIVEGMLTKSPWLKVPCL</sequence>
<accession>A0A6A6QL54</accession>
<evidence type="ECO:0000256" key="1">
    <source>
        <dbReference type="SAM" id="Phobius"/>
    </source>
</evidence>
<gene>
    <name evidence="2" type="ORF">BU16DRAFT_91099</name>
</gene>
<keyword evidence="1" id="KW-1133">Transmembrane helix</keyword>